<feature type="compositionally biased region" description="Gly residues" evidence="3">
    <location>
        <begin position="519"/>
        <end position="560"/>
    </location>
</feature>
<feature type="domain" description="NTF2" evidence="5">
    <location>
        <begin position="22"/>
        <end position="138"/>
    </location>
</feature>
<evidence type="ECO:0000313" key="7">
    <source>
        <dbReference type="Proteomes" id="UP000054097"/>
    </source>
</evidence>
<feature type="compositionally biased region" description="Pro residues" evidence="3">
    <location>
        <begin position="193"/>
        <end position="204"/>
    </location>
</feature>
<feature type="compositionally biased region" description="Pro residues" evidence="3">
    <location>
        <begin position="299"/>
        <end position="323"/>
    </location>
</feature>
<evidence type="ECO:0000256" key="2">
    <source>
        <dbReference type="PROSITE-ProRule" id="PRU00176"/>
    </source>
</evidence>
<feature type="compositionally biased region" description="Basic and acidic residues" evidence="3">
    <location>
        <begin position="566"/>
        <end position="576"/>
    </location>
</feature>
<evidence type="ECO:0000256" key="1">
    <source>
        <dbReference type="ARBA" id="ARBA00022884"/>
    </source>
</evidence>
<evidence type="ECO:0000313" key="6">
    <source>
        <dbReference type="EMBL" id="KIM27986.1"/>
    </source>
</evidence>
<feature type="region of interest" description="Disordered" evidence="3">
    <location>
        <begin position="222"/>
        <end position="325"/>
    </location>
</feature>
<dbReference type="InterPro" id="IPR039539">
    <property type="entry name" value="Ras_GTPase_bind_prot"/>
</dbReference>
<dbReference type="Gene3D" id="3.30.70.330">
    <property type="match status" value="1"/>
</dbReference>
<dbReference type="GO" id="GO:1990861">
    <property type="term" value="C:Ubp3-Bre5 deubiquitination complex"/>
    <property type="evidence" value="ECO:0007669"/>
    <property type="project" value="TreeGrafter"/>
</dbReference>
<dbReference type="CDD" id="cd00780">
    <property type="entry name" value="NTF2"/>
    <property type="match status" value="1"/>
</dbReference>
<dbReference type="Gene3D" id="3.10.450.50">
    <property type="match status" value="1"/>
</dbReference>
<feature type="compositionally biased region" description="Pro residues" evidence="3">
    <location>
        <begin position="252"/>
        <end position="262"/>
    </location>
</feature>
<feature type="compositionally biased region" description="Basic and acidic residues" evidence="3">
    <location>
        <begin position="502"/>
        <end position="513"/>
    </location>
</feature>
<proteinExistence type="predicted"/>
<protein>
    <recommendedName>
        <fullName evidence="8">NTF2 domain-containing protein</fullName>
    </recommendedName>
</protein>
<feature type="region of interest" description="Disordered" evidence="3">
    <location>
        <begin position="479"/>
        <end position="576"/>
    </location>
</feature>
<feature type="compositionally biased region" description="Low complexity" evidence="3">
    <location>
        <begin position="381"/>
        <end position="391"/>
    </location>
</feature>
<dbReference type="Pfam" id="PF00076">
    <property type="entry name" value="RRM_1"/>
    <property type="match status" value="1"/>
</dbReference>
<name>A0A0C3B950_SERVB</name>
<dbReference type="SMART" id="SM00360">
    <property type="entry name" value="RRM"/>
    <property type="match status" value="1"/>
</dbReference>
<dbReference type="InterPro" id="IPR032710">
    <property type="entry name" value="NTF2-like_dom_sf"/>
</dbReference>
<dbReference type="OrthoDB" id="339151at2759"/>
<dbReference type="InterPro" id="IPR035979">
    <property type="entry name" value="RBD_domain_sf"/>
</dbReference>
<dbReference type="EMBL" id="KN824295">
    <property type="protein sequence ID" value="KIM27986.1"/>
    <property type="molecule type" value="Genomic_DNA"/>
</dbReference>
<dbReference type="PROSITE" id="PS50102">
    <property type="entry name" value="RRM"/>
    <property type="match status" value="1"/>
</dbReference>
<evidence type="ECO:0000256" key="3">
    <source>
        <dbReference type="SAM" id="MobiDB-lite"/>
    </source>
</evidence>
<reference evidence="6 7" key="1">
    <citation type="submission" date="2014-04" db="EMBL/GenBank/DDBJ databases">
        <authorList>
            <consortium name="DOE Joint Genome Institute"/>
            <person name="Kuo A."/>
            <person name="Zuccaro A."/>
            <person name="Kohler A."/>
            <person name="Nagy L.G."/>
            <person name="Floudas D."/>
            <person name="Copeland A."/>
            <person name="Barry K.W."/>
            <person name="Cichocki N."/>
            <person name="Veneault-Fourrey C."/>
            <person name="LaButti K."/>
            <person name="Lindquist E.A."/>
            <person name="Lipzen A."/>
            <person name="Lundell T."/>
            <person name="Morin E."/>
            <person name="Murat C."/>
            <person name="Sun H."/>
            <person name="Tunlid A."/>
            <person name="Henrissat B."/>
            <person name="Grigoriev I.V."/>
            <person name="Hibbett D.S."/>
            <person name="Martin F."/>
            <person name="Nordberg H.P."/>
            <person name="Cantor M.N."/>
            <person name="Hua S.X."/>
        </authorList>
    </citation>
    <scope>NUCLEOTIDE SEQUENCE [LARGE SCALE GENOMIC DNA]</scope>
    <source>
        <strain evidence="6 7">MAFF 305830</strain>
    </source>
</reference>
<feature type="region of interest" description="Disordered" evidence="3">
    <location>
        <begin position="147"/>
        <end position="204"/>
    </location>
</feature>
<dbReference type="PROSITE" id="PS50177">
    <property type="entry name" value="NTF2_DOMAIN"/>
    <property type="match status" value="1"/>
</dbReference>
<dbReference type="PANTHER" id="PTHR10693">
    <property type="entry name" value="RAS GTPASE-ACTIVATING PROTEIN-BINDING PROTEIN"/>
    <property type="match status" value="1"/>
</dbReference>
<organism evidence="6 7">
    <name type="scientific">Serendipita vermifera MAFF 305830</name>
    <dbReference type="NCBI Taxonomy" id="933852"/>
    <lineage>
        <taxon>Eukaryota</taxon>
        <taxon>Fungi</taxon>
        <taxon>Dikarya</taxon>
        <taxon>Basidiomycota</taxon>
        <taxon>Agaricomycotina</taxon>
        <taxon>Agaricomycetes</taxon>
        <taxon>Sebacinales</taxon>
        <taxon>Serendipitaceae</taxon>
        <taxon>Serendipita</taxon>
    </lineage>
</organism>
<dbReference type="FunFam" id="3.10.450.50:FF:000003">
    <property type="entry name" value="Nuclear transport factor 2 family protein"/>
    <property type="match status" value="1"/>
</dbReference>
<keyword evidence="1 2" id="KW-0694">RNA-binding</keyword>
<accession>A0A0C3B950</accession>
<dbReference type="GO" id="GO:1990904">
    <property type="term" value="C:ribonucleoprotein complex"/>
    <property type="evidence" value="ECO:0007669"/>
    <property type="project" value="TreeGrafter"/>
</dbReference>
<dbReference type="AlphaFoldDB" id="A0A0C3B950"/>
<dbReference type="SUPFAM" id="SSF54928">
    <property type="entry name" value="RNA-binding domain, RBD"/>
    <property type="match status" value="1"/>
</dbReference>
<dbReference type="HOGENOM" id="CLU_022209_2_1_1"/>
<evidence type="ECO:0000259" key="4">
    <source>
        <dbReference type="PROSITE" id="PS50102"/>
    </source>
</evidence>
<dbReference type="Pfam" id="PF02136">
    <property type="entry name" value="NTF2"/>
    <property type="match status" value="1"/>
</dbReference>
<feature type="compositionally biased region" description="Low complexity" evidence="3">
    <location>
        <begin position="163"/>
        <end position="174"/>
    </location>
</feature>
<dbReference type="InterPro" id="IPR000504">
    <property type="entry name" value="RRM_dom"/>
</dbReference>
<dbReference type="STRING" id="933852.A0A0C3B950"/>
<keyword evidence="7" id="KW-1185">Reference proteome</keyword>
<dbReference type="GO" id="GO:0003729">
    <property type="term" value="F:mRNA binding"/>
    <property type="evidence" value="ECO:0007669"/>
    <property type="project" value="TreeGrafter"/>
</dbReference>
<dbReference type="CDD" id="cd00590">
    <property type="entry name" value="RRM_SF"/>
    <property type="match status" value="1"/>
</dbReference>
<sequence length="576" mass="59876">MQNPTQNAAQPAGGQEGTVSNVAWQFVVQYYTYMNDKPEQLHRFYTKNSHYLHGIEGEETTLLQGQTAIHKKFLEIQFKECKVFIHSVDAHPSANNGILVHVIGEMSNNNEPWKKFVQVFFLAEQTNGYFVLNDNFRYLKEEVFGDEDDLEEGKQTEVGAPTGGQQPQEQEQTGDSYSHTNGYRHPEVVEPAPSQPTAPIPAPIPAPVVAPAAKEGRAIGFGKSEGLPERLTPPLDPTPTPSVPEVVEPIQEEPPAPAPSAPSPATVPRKSPSPAPPSPVAAVAEPTQPPAATNKPTTQPAPTPSQQPPAPVAPAAPSAPPAPKTWASLAATNSARWGQNVAQEAKGVSAAAPQQPHAVNPAAAHLPRERPSGNTAPAPAPAAASAAADPALQPGGVGPKNIPPAQQNPSYSAALAVTTALCFVKGVTENIPQNALEQVLTSRFGPIKECEIVRNKACAFLEFRSVDSAKKAIIASLHPSAGGEGGIHLDEAKYGSPARINVETRKERGDRPPPRPRGGMAGGGGGGGEGRNATGAGGSNSPGPGQGGYRTAGGGGGPRGGTPARGRGDGNRGAKP</sequence>
<evidence type="ECO:0008006" key="8">
    <source>
        <dbReference type="Google" id="ProtNLM"/>
    </source>
</evidence>
<dbReference type="Proteomes" id="UP000054097">
    <property type="component" value="Unassembled WGS sequence"/>
</dbReference>
<dbReference type="GO" id="GO:0005829">
    <property type="term" value="C:cytosol"/>
    <property type="evidence" value="ECO:0007669"/>
    <property type="project" value="TreeGrafter"/>
</dbReference>
<dbReference type="GO" id="GO:0016579">
    <property type="term" value="P:protein deubiquitination"/>
    <property type="evidence" value="ECO:0007669"/>
    <property type="project" value="TreeGrafter"/>
</dbReference>
<dbReference type="GO" id="GO:0034517">
    <property type="term" value="P:ribophagy"/>
    <property type="evidence" value="ECO:0007669"/>
    <property type="project" value="TreeGrafter"/>
</dbReference>
<dbReference type="PANTHER" id="PTHR10693:SF20">
    <property type="entry name" value="AT27578P"/>
    <property type="match status" value="1"/>
</dbReference>
<dbReference type="InterPro" id="IPR012677">
    <property type="entry name" value="Nucleotide-bd_a/b_plait_sf"/>
</dbReference>
<feature type="region of interest" description="Disordered" evidence="3">
    <location>
        <begin position="341"/>
        <end position="405"/>
    </location>
</feature>
<evidence type="ECO:0000259" key="5">
    <source>
        <dbReference type="PROSITE" id="PS50177"/>
    </source>
</evidence>
<reference evidence="7" key="2">
    <citation type="submission" date="2015-01" db="EMBL/GenBank/DDBJ databases">
        <title>Evolutionary Origins and Diversification of the Mycorrhizal Mutualists.</title>
        <authorList>
            <consortium name="DOE Joint Genome Institute"/>
            <consortium name="Mycorrhizal Genomics Consortium"/>
            <person name="Kohler A."/>
            <person name="Kuo A."/>
            <person name="Nagy L.G."/>
            <person name="Floudas D."/>
            <person name="Copeland A."/>
            <person name="Barry K.W."/>
            <person name="Cichocki N."/>
            <person name="Veneault-Fourrey C."/>
            <person name="LaButti K."/>
            <person name="Lindquist E.A."/>
            <person name="Lipzen A."/>
            <person name="Lundell T."/>
            <person name="Morin E."/>
            <person name="Murat C."/>
            <person name="Riley R."/>
            <person name="Ohm R."/>
            <person name="Sun H."/>
            <person name="Tunlid A."/>
            <person name="Henrissat B."/>
            <person name="Grigoriev I.V."/>
            <person name="Hibbett D.S."/>
            <person name="Martin F."/>
        </authorList>
    </citation>
    <scope>NUCLEOTIDE SEQUENCE [LARGE SCALE GENOMIC DNA]</scope>
    <source>
        <strain evidence="7">MAFF 305830</strain>
    </source>
</reference>
<feature type="domain" description="RRM" evidence="4">
    <location>
        <begin position="420"/>
        <end position="507"/>
    </location>
</feature>
<dbReference type="InterPro" id="IPR018222">
    <property type="entry name" value="Nuclear_transport_factor_2_euk"/>
</dbReference>
<dbReference type="InterPro" id="IPR002075">
    <property type="entry name" value="NTF2_dom"/>
</dbReference>
<dbReference type="SUPFAM" id="SSF54427">
    <property type="entry name" value="NTF2-like"/>
    <property type="match status" value="1"/>
</dbReference>
<gene>
    <name evidence="6" type="ORF">M408DRAFT_329659</name>
</gene>